<gene>
    <name evidence="2" type="ORF">BJ963_001034</name>
</gene>
<dbReference type="Proteomes" id="UP000589620">
    <property type="component" value="Unassembled WGS sequence"/>
</dbReference>
<keyword evidence="3" id="KW-1185">Reference proteome</keyword>
<dbReference type="RefSeq" id="WP_246297993.1">
    <property type="nucleotide sequence ID" value="NZ_BAAAPX010000001.1"/>
</dbReference>
<protein>
    <submittedName>
        <fullName evidence="2">Uncharacterized protein</fullName>
    </submittedName>
</protein>
<dbReference type="AlphaFoldDB" id="A0A852SXR9"/>
<evidence type="ECO:0000313" key="2">
    <source>
        <dbReference type="EMBL" id="NYD73515.1"/>
    </source>
</evidence>
<sequence length="115" mass="12807">MTQYRAVFDAEVTFSNEGGLQAQGFRVDVPGPDVTPEEIGRLFVTSLDLLMTESVTVRDVRIIEEAHKGTRGGPSDPRNRWLRGRRPDSVTAFRAADRRAWPPATARNAPASTRR</sequence>
<organism evidence="2 3">
    <name type="scientific">Leifsonia soli</name>
    <dbReference type="NCBI Taxonomy" id="582665"/>
    <lineage>
        <taxon>Bacteria</taxon>
        <taxon>Bacillati</taxon>
        <taxon>Actinomycetota</taxon>
        <taxon>Actinomycetes</taxon>
        <taxon>Micrococcales</taxon>
        <taxon>Microbacteriaceae</taxon>
        <taxon>Leifsonia</taxon>
    </lineage>
</organism>
<accession>A0A852SXR9</accession>
<feature type="region of interest" description="Disordered" evidence="1">
    <location>
        <begin position="65"/>
        <end position="115"/>
    </location>
</feature>
<evidence type="ECO:0000256" key="1">
    <source>
        <dbReference type="SAM" id="MobiDB-lite"/>
    </source>
</evidence>
<name>A0A852SXR9_9MICO</name>
<proteinExistence type="predicted"/>
<comment type="caution">
    <text evidence="2">The sequence shown here is derived from an EMBL/GenBank/DDBJ whole genome shotgun (WGS) entry which is preliminary data.</text>
</comment>
<reference evidence="2 3" key="1">
    <citation type="submission" date="2020-07" db="EMBL/GenBank/DDBJ databases">
        <title>Sequencing the genomes of 1000 actinobacteria strains.</title>
        <authorList>
            <person name="Klenk H.-P."/>
        </authorList>
    </citation>
    <scope>NUCLEOTIDE SEQUENCE [LARGE SCALE GENOMIC DNA]</scope>
    <source>
        <strain evidence="2 3">DSM 23871</strain>
    </source>
</reference>
<dbReference type="EMBL" id="JACCBJ010000001">
    <property type="protein sequence ID" value="NYD73515.1"/>
    <property type="molecule type" value="Genomic_DNA"/>
</dbReference>
<evidence type="ECO:0000313" key="3">
    <source>
        <dbReference type="Proteomes" id="UP000589620"/>
    </source>
</evidence>